<comment type="cofactor">
    <cofactor evidence="1">
        <name>[4Fe-4S] cluster</name>
        <dbReference type="ChEBI" id="CHEBI:49883"/>
    </cofactor>
</comment>
<dbReference type="InterPro" id="IPR023404">
    <property type="entry name" value="rSAM_horseshoe"/>
</dbReference>
<reference evidence="9" key="1">
    <citation type="submission" date="2016-03" db="EMBL/GenBank/DDBJ databases">
        <authorList>
            <person name="Borrel G."/>
            <person name="Mccann A."/>
            <person name="O'Toole P.W."/>
        </authorList>
    </citation>
    <scope>NUCLEOTIDE SEQUENCE</scope>
    <source>
        <strain evidence="9">183</strain>
    </source>
</reference>
<dbReference type="GO" id="GO:0003824">
    <property type="term" value="F:catalytic activity"/>
    <property type="evidence" value="ECO:0007669"/>
    <property type="project" value="InterPro"/>
</dbReference>
<dbReference type="GO" id="GO:0051539">
    <property type="term" value="F:4 iron, 4 sulfur cluster binding"/>
    <property type="evidence" value="ECO:0007669"/>
    <property type="project" value="UniProtKB-KW"/>
</dbReference>
<evidence type="ECO:0000313" key="10">
    <source>
        <dbReference type="Proteomes" id="UP000752814"/>
    </source>
</evidence>
<keyword evidence="7" id="KW-0411">Iron-sulfur</keyword>
<dbReference type="SMART" id="SM00729">
    <property type="entry name" value="Elp3"/>
    <property type="match status" value="1"/>
</dbReference>
<evidence type="ECO:0000256" key="1">
    <source>
        <dbReference type="ARBA" id="ARBA00001966"/>
    </source>
</evidence>
<dbReference type="GO" id="GO:0046872">
    <property type="term" value="F:metal ion binding"/>
    <property type="evidence" value="ECO:0007669"/>
    <property type="project" value="UniProtKB-KW"/>
</dbReference>
<dbReference type="InterPro" id="IPR007197">
    <property type="entry name" value="rSAM"/>
</dbReference>
<evidence type="ECO:0000256" key="7">
    <source>
        <dbReference type="ARBA" id="ARBA00023014"/>
    </source>
</evidence>
<gene>
    <name evidence="9" type="ORF">A3207_03160</name>
</gene>
<evidence type="ECO:0000256" key="2">
    <source>
        <dbReference type="ARBA" id="ARBA00022603"/>
    </source>
</evidence>
<dbReference type="InterPro" id="IPR051198">
    <property type="entry name" value="BchE-like"/>
</dbReference>
<evidence type="ECO:0000313" key="9">
    <source>
        <dbReference type="EMBL" id="TQS82953.1"/>
    </source>
</evidence>
<evidence type="ECO:0000256" key="6">
    <source>
        <dbReference type="ARBA" id="ARBA00023004"/>
    </source>
</evidence>
<evidence type="ECO:0000259" key="8">
    <source>
        <dbReference type="PROSITE" id="PS51918"/>
    </source>
</evidence>
<dbReference type="PANTHER" id="PTHR43409:SF7">
    <property type="entry name" value="BLL1977 PROTEIN"/>
    <property type="match status" value="1"/>
</dbReference>
<keyword evidence="4" id="KW-0949">S-adenosyl-L-methionine</keyword>
<proteinExistence type="predicted"/>
<keyword evidence="3" id="KW-0808">Transferase</keyword>
<dbReference type="SFLD" id="SFLDG01123">
    <property type="entry name" value="methyltransferase_(Class_B)"/>
    <property type="match status" value="1"/>
</dbReference>
<dbReference type="Gene3D" id="3.80.30.20">
    <property type="entry name" value="tm_1862 like domain"/>
    <property type="match status" value="1"/>
</dbReference>
<dbReference type="InterPro" id="IPR058240">
    <property type="entry name" value="rSAM_sf"/>
</dbReference>
<name>A0A8J8TEN3_9ARCH</name>
<evidence type="ECO:0000256" key="3">
    <source>
        <dbReference type="ARBA" id="ARBA00022679"/>
    </source>
</evidence>
<keyword evidence="2" id="KW-0489">Methyltransferase</keyword>
<dbReference type="PROSITE" id="PS51918">
    <property type="entry name" value="RADICAL_SAM"/>
    <property type="match status" value="1"/>
</dbReference>
<accession>A0A8J8TEN3</accession>
<dbReference type="Proteomes" id="UP000752814">
    <property type="component" value="Unassembled WGS sequence"/>
</dbReference>
<dbReference type="SFLD" id="SFLDS00029">
    <property type="entry name" value="Radical_SAM"/>
    <property type="match status" value="1"/>
</dbReference>
<dbReference type="InterPro" id="IPR034466">
    <property type="entry name" value="Methyltransferase_Class_B"/>
</dbReference>
<dbReference type="Pfam" id="PF04055">
    <property type="entry name" value="Radical_SAM"/>
    <property type="match status" value="1"/>
</dbReference>
<sequence length="471" mass="53305">MKVLLVNPPRYNGVSVIREERCEVTERYSVLEPYSLLQIASLLRNDNHNVSFIDLNGLDMGYDTLKDKIERTKPDAVLFRFTPTTFDHDMKTASIAKELNSDIHTGGLCWTLHTLGSQVMNEAPDLDAYITDEYEVASPALINSWENGDNISPGAITKHGYGGNIEAIKDYDSLPLPAYDLLPNLDPYFVTAPAGQPFSILYTSKGCPFKCSFCTVAGTPLKMKSSQKIIEELRYLKEHYSLRTASFFDETFTFNRKRTEEVCRLLKEEDLDIKWYCNTRAHLVDKELLEMMRSAGCRGVSFGIESGSQRILDSVGKNIKIDEAKNAIKWAKEAKIKTFCSFILGLPGENWESVSETMRFVKETLPTSAQFNVAVPYPGTKLYEDTYGKDVPNTDFRKLYQDSAVTGTAELTPDDLNNAREAAYRALYTSGRWWGSNLKHVITEPSDLDLAFRYALKIVNNFVFHKMKDAH</sequence>
<dbReference type="AlphaFoldDB" id="A0A8J8TEN3"/>
<organism evidence="9 10">
    <name type="scientific">Candidatus Methanomassiliicoccus intestinalis</name>
    <dbReference type="NCBI Taxonomy" id="1406512"/>
    <lineage>
        <taxon>Archaea</taxon>
        <taxon>Methanobacteriati</taxon>
        <taxon>Thermoplasmatota</taxon>
        <taxon>Thermoplasmata</taxon>
        <taxon>Methanomassiliicoccales</taxon>
        <taxon>Methanomassiliicoccaceae</taxon>
        <taxon>Methanomassiliicoccus</taxon>
    </lineage>
</organism>
<dbReference type="SFLD" id="SFLDG01082">
    <property type="entry name" value="B12-binding_domain_containing"/>
    <property type="match status" value="1"/>
</dbReference>
<dbReference type="PANTHER" id="PTHR43409">
    <property type="entry name" value="ANAEROBIC MAGNESIUM-PROTOPORPHYRIN IX MONOMETHYL ESTER CYCLASE-RELATED"/>
    <property type="match status" value="1"/>
</dbReference>
<evidence type="ECO:0000256" key="4">
    <source>
        <dbReference type="ARBA" id="ARBA00022691"/>
    </source>
</evidence>
<evidence type="ECO:0000256" key="5">
    <source>
        <dbReference type="ARBA" id="ARBA00022723"/>
    </source>
</evidence>
<keyword evidence="6" id="KW-0408">Iron</keyword>
<protein>
    <recommendedName>
        <fullName evidence="8">Radical SAM core domain-containing protein</fullName>
    </recommendedName>
</protein>
<dbReference type="RefSeq" id="WP_400194751.1">
    <property type="nucleotide sequence ID" value="NZ_CAYAYE010000014.1"/>
</dbReference>
<dbReference type="EMBL" id="LVVT01000014">
    <property type="protein sequence ID" value="TQS82953.1"/>
    <property type="molecule type" value="Genomic_DNA"/>
</dbReference>
<dbReference type="InterPro" id="IPR006638">
    <property type="entry name" value="Elp3/MiaA/NifB-like_rSAM"/>
</dbReference>
<dbReference type="CDD" id="cd01335">
    <property type="entry name" value="Radical_SAM"/>
    <property type="match status" value="1"/>
</dbReference>
<comment type="caution">
    <text evidence="9">The sequence shown here is derived from an EMBL/GenBank/DDBJ whole genome shotgun (WGS) entry which is preliminary data.</text>
</comment>
<feature type="domain" description="Radical SAM core" evidence="8">
    <location>
        <begin position="193"/>
        <end position="409"/>
    </location>
</feature>
<keyword evidence="5" id="KW-0479">Metal-binding</keyword>
<dbReference type="Gene3D" id="3.40.50.280">
    <property type="entry name" value="Cobalamin-binding domain"/>
    <property type="match status" value="1"/>
</dbReference>
<dbReference type="SUPFAM" id="SSF102114">
    <property type="entry name" value="Radical SAM enzymes"/>
    <property type="match status" value="1"/>
</dbReference>